<name>A0A0C9NEE8_SPHPI</name>
<evidence type="ECO:0000313" key="2">
    <source>
        <dbReference type="Proteomes" id="UP000032025"/>
    </source>
</evidence>
<dbReference type="RefSeq" id="WP_007406699.1">
    <property type="nucleotide sequence ID" value="NZ_BBJS01000043.1"/>
</dbReference>
<dbReference type="GeneID" id="78525616"/>
<organism evidence="1 2">
    <name type="scientific">Sphingomonas paucimobilis NBRC 13935</name>
    <dbReference type="NCBI Taxonomy" id="1219050"/>
    <lineage>
        <taxon>Bacteria</taxon>
        <taxon>Pseudomonadati</taxon>
        <taxon>Pseudomonadota</taxon>
        <taxon>Alphaproteobacteria</taxon>
        <taxon>Sphingomonadales</taxon>
        <taxon>Sphingomonadaceae</taxon>
        <taxon>Sphingomonas</taxon>
    </lineage>
</organism>
<accession>A0A0C9NEE8</accession>
<keyword evidence="2" id="KW-1185">Reference proteome</keyword>
<sequence length="172" mass="19261">MYEHLSDLAQRLGRHMAEHSPKGLPTHFGDELLEAFPQESRKTLGMALAELEADGLVTLSHVLGPHLPRVRTTVELFIASDPAITGHDPVEDSVVLARLLLDQPELGGNARKLEEAAGWERRRFNPAFALLIPCVHDGRVRKSLQDDYPTMGILLADEDLVELRRYVQRNSQ</sequence>
<evidence type="ECO:0000313" key="1">
    <source>
        <dbReference type="EMBL" id="GAN14637.1"/>
    </source>
</evidence>
<dbReference type="EMBL" id="BBJS01000043">
    <property type="protein sequence ID" value="GAN14637.1"/>
    <property type="molecule type" value="Genomic_DNA"/>
</dbReference>
<protein>
    <submittedName>
        <fullName evidence="1">DNA, contig: SP643</fullName>
    </submittedName>
</protein>
<gene>
    <name evidence="1" type="ORF">SP6_43_01360</name>
</gene>
<dbReference type="AlphaFoldDB" id="A0A0C9NEE8"/>
<proteinExistence type="predicted"/>
<dbReference type="Proteomes" id="UP000032025">
    <property type="component" value="Unassembled WGS sequence"/>
</dbReference>
<comment type="caution">
    <text evidence="1">The sequence shown here is derived from an EMBL/GenBank/DDBJ whole genome shotgun (WGS) entry which is preliminary data.</text>
</comment>
<reference evidence="1 2" key="1">
    <citation type="submission" date="2014-08" db="EMBL/GenBank/DDBJ databases">
        <title>Whole genome shotgun sequence of Sphingomonas paucimobilis NBRC 13935.</title>
        <authorList>
            <person name="Hosoyama A."/>
            <person name="Hashimoto M."/>
            <person name="Hosoyama Y."/>
            <person name="Noguchi M."/>
            <person name="Uohara A."/>
            <person name="Ohji S."/>
            <person name="Katano-Makiyama Y."/>
            <person name="Ichikawa N."/>
            <person name="Kimura A."/>
            <person name="Yamazoe A."/>
            <person name="Fujita N."/>
        </authorList>
    </citation>
    <scope>NUCLEOTIDE SEQUENCE [LARGE SCALE GENOMIC DNA]</scope>
    <source>
        <strain evidence="1 2">NBRC 13935</strain>
    </source>
</reference>